<proteinExistence type="predicted"/>
<dbReference type="Pfam" id="PF01182">
    <property type="entry name" value="Glucosamine_iso"/>
    <property type="match status" value="1"/>
</dbReference>
<dbReference type="GO" id="GO:0004345">
    <property type="term" value="F:glucose-6-phosphate dehydrogenase activity"/>
    <property type="evidence" value="ECO:0007669"/>
    <property type="project" value="InterPro"/>
</dbReference>
<dbReference type="InterPro" id="IPR037171">
    <property type="entry name" value="NagB/RpiA_transferase-like"/>
</dbReference>
<evidence type="ECO:0000256" key="3">
    <source>
        <dbReference type="ARBA" id="ARBA00023277"/>
    </source>
</evidence>
<dbReference type="PANTHER" id="PTHR23429">
    <property type="entry name" value="GLUCOSE-6-PHOSPHATE 1-DEHYDROGENASE G6PD"/>
    <property type="match status" value="1"/>
</dbReference>
<dbReference type="GO" id="GO:0009051">
    <property type="term" value="P:pentose-phosphate shunt, oxidative branch"/>
    <property type="evidence" value="ECO:0007669"/>
    <property type="project" value="TreeGrafter"/>
</dbReference>
<dbReference type="GO" id="GO:0050661">
    <property type="term" value="F:NADP binding"/>
    <property type="evidence" value="ECO:0007669"/>
    <property type="project" value="InterPro"/>
</dbReference>
<evidence type="ECO:0000256" key="2">
    <source>
        <dbReference type="ARBA" id="ARBA00022857"/>
    </source>
</evidence>
<dbReference type="PROSITE" id="PS00069">
    <property type="entry name" value="G6P_DEHYDROGENASE"/>
    <property type="match status" value="1"/>
</dbReference>
<keyword evidence="3" id="KW-0119">Carbohydrate metabolism</keyword>
<dbReference type="EMBL" id="JAFIRN010000014">
    <property type="protein sequence ID" value="KAG5835642.1"/>
    <property type="molecule type" value="Genomic_DNA"/>
</dbReference>
<evidence type="ECO:0000256" key="1">
    <source>
        <dbReference type="ARBA" id="ARBA00004959"/>
    </source>
</evidence>
<name>A0A9D3LSS3_ANGAN</name>
<comment type="caution">
    <text evidence="7">The sequence shown here is derived from an EMBL/GenBank/DDBJ whole genome shotgun (WGS) entry which is preliminary data.</text>
</comment>
<feature type="region of interest" description="Disordered" evidence="4">
    <location>
        <begin position="400"/>
        <end position="420"/>
    </location>
</feature>
<dbReference type="InterPro" id="IPR022675">
    <property type="entry name" value="G6P_DH_C"/>
</dbReference>
<keyword evidence="2" id="KW-0521">NADP</keyword>
<dbReference type="SUPFAM" id="SSF100950">
    <property type="entry name" value="NagB/RpiA/CoA transferase-like"/>
    <property type="match status" value="1"/>
</dbReference>
<evidence type="ECO:0000313" key="8">
    <source>
        <dbReference type="Proteomes" id="UP001044222"/>
    </source>
</evidence>
<gene>
    <name evidence="7" type="ORF">ANANG_G00246180</name>
</gene>
<feature type="domain" description="Glucose-6-phosphate dehydrogenase C-terminal" evidence="6">
    <location>
        <begin position="18"/>
        <end position="305"/>
    </location>
</feature>
<dbReference type="GO" id="GO:0006006">
    <property type="term" value="P:glucose metabolic process"/>
    <property type="evidence" value="ECO:0007669"/>
    <property type="project" value="InterPro"/>
</dbReference>
<feature type="compositionally biased region" description="Low complexity" evidence="4">
    <location>
        <begin position="453"/>
        <end position="464"/>
    </location>
</feature>
<dbReference type="Proteomes" id="UP001044222">
    <property type="component" value="Chromosome 14"/>
</dbReference>
<accession>A0A9D3LSS3</accession>
<evidence type="ECO:0000259" key="5">
    <source>
        <dbReference type="Pfam" id="PF01182"/>
    </source>
</evidence>
<keyword evidence="8" id="KW-1185">Reference proteome</keyword>
<dbReference type="Gene3D" id="3.30.360.10">
    <property type="entry name" value="Dihydrodipicolinate Reductase, domain 2"/>
    <property type="match status" value="1"/>
</dbReference>
<feature type="region of interest" description="Disordered" evidence="4">
    <location>
        <begin position="453"/>
        <end position="477"/>
    </location>
</feature>
<dbReference type="InterPro" id="IPR001282">
    <property type="entry name" value="G6P_DH"/>
</dbReference>
<dbReference type="Gene3D" id="3.40.50.1360">
    <property type="match status" value="1"/>
</dbReference>
<dbReference type="AlphaFoldDB" id="A0A9D3LSS3"/>
<protein>
    <submittedName>
        <fullName evidence="7">Uncharacterized protein</fullName>
    </submittedName>
</protein>
<dbReference type="PANTHER" id="PTHR23429:SF7">
    <property type="entry name" value="GDH_6PGL ENDOPLASMIC BIFUNCTIONAL PROTEIN"/>
    <property type="match status" value="1"/>
</dbReference>
<dbReference type="SUPFAM" id="SSF55347">
    <property type="entry name" value="Glyceraldehyde-3-phosphate dehydrogenase-like, C-terminal domain"/>
    <property type="match status" value="1"/>
</dbReference>
<organism evidence="7 8">
    <name type="scientific">Anguilla anguilla</name>
    <name type="common">European freshwater eel</name>
    <name type="synonym">Muraena anguilla</name>
    <dbReference type="NCBI Taxonomy" id="7936"/>
    <lineage>
        <taxon>Eukaryota</taxon>
        <taxon>Metazoa</taxon>
        <taxon>Chordata</taxon>
        <taxon>Craniata</taxon>
        <taxon>Vertebrata</taxon>
        <taxon>Euteleostomi</taxon>
        <taxon>Actinopterygii</taxon>
        <taxon>Neopterygii</taxon>
        <taxon>Teleostei</taxon>
        <taxon>Anguilliformes</taxon>
        <taxon>Anguillidae</taxon>
        <taxon>Anguilla</taxon>
    </lineage>
</organism>
<feature type="compositionally biased region" description="Polar residues" evidence="4">
    <location>
        <begin position="400"/>
        <end position="411"/>
    </location>
</feature>
<dbReference type="Pfam" id="PF02781">
    <property type="entry name" value="G6PD_C"/>
    <property type="match status" value="1"/>
</dbReference>
<evidence type="ECO:0000313" key="7">
    <source>
        <dbReference type="EMBL" id="KAG5835642.1"/>
    </source>
</evidence>
<dbReference type="PRINTS" id="PR00079">
    <property type="entry name" value="G6PDHDRGNASE"/>
</dbReference>
<sequence length="592" mass="65223">MYRIDHYLGKQVVSQILPFRKENRMFLEPIWNKHHIERIEIVLKETLDAKGRTQFYDQYGVIRDVLQNHLTEVLVLLTMGVPADGASSQEGLRNKLAVFDALQQLGKSSAVIGQYEAYGGEVQEELNKTKDHVSITPTFAGVMVHMGNAQFDGVPIFLISGKMLDERVGYARVLFKNEVFCVQSPDAVHCRPRQIVFYFGHGDLKYPAILVSKNLFRPAAVAEGWKEVTEHEDVGLFGLALSDYHVHAPAAQRDAYELLIAQILQGRKDCFISTETLLASWGFWSPLLASLAHEFPRLYPGGAASGSMLDLQAHGRELAFVSEAVVIPQDGGVRVGVGGGGGPPSFQVMQGKFRARTWCRPGRRSSSTGWRRTCRRRRRRCGRAGSSTWRCRAAPARWRSSSGWRCTTTPSLAPHPRVDGGRALRAPDGARLQLPLAARPPAAAGAAALLQRPPHARAAQPAAVRGGGRRPAGLRAGHRPAGQRLQLPLRAAGRGLQRHTASLFRDTPLAAHGDRLVALTESPVKPHQRMSLTLSAINRAQRVGVLVTGKGKHELITQLSRVKDEPRKYPITGVRPVTGKLVWYIDYDALLG</sequence>
<comment type="pathway">
    <text evidence="1">Carbohydrate degradation; pentose phosphate pathway.</text>
</comment>
<reference evidence="7" key="1">
    <citation type="submission" date="2021-01" db="EMBL/GenBank/DDBJ databases">
        <title>A chromosome-scale assembly of European eel, Anguilla anguilla.</title>
        <authorList>
            <person name="Henkel C."/>
            <person name="Jong-Raadsen S.A."/>
            <person name="Dufour S."/>
            <person name="Weltzien F.-A."/>
            <person name="Palstra A.P."/>
            <person name="Pelster B."/>
            <person name="Spaink H.P."/>
            <person name="Van Den Thillart G.E."/>
            <person name="Jansen H."/>
            <person name="Zahm M."/>
            <person name="Klopp C."/>
            <person name="Cedric C."/>
            <person name="Louis A."/>
            <person name="Berthelot C."/>
            <person name="Parey E."/>
            <person name="Roest Crollius H."/>
            <person name="Montfort J."/>
            <person name="Robinson-Rechavi M."/>
            <person name="Bucao C."/>
            <person name="Bouchez O."/>
            <person name="Gislard M."/>
            <person name="Lluch J."/>
            <person name="Milhes M."/>
            <person name="Lampietro C."/>
            <person name="Lopez Roques C."/>
            <person name="Donnadieu C."/>
            <person name="Braasch I."/>
            <person name="Desvignes T."/>
            <person name="Postlethwait J."/>
            <person name="Bobe J."/>
            <person name="Guiguen Y."/>
            <person name="Dirks R."/>
        </authorList>
    </citation>
    <scope>NUCLEOTIDE SEQUENCE</scope>
    <source>
        <strain evidence="7">Tag_6206</strain>
        <tissue evidence="7">Liver</tissue>
    </source>
</reference>
<dbReference type="InterPro" id="IPR019796">
    <property type="entry name" value="G6P_DH_AS"/>
</dbReference>
<dbReference type="InterPro" id="IPR006148">
    <property type="entry name" value="Glc/Gal-6P_isomerase"/>
</dbReference>
<dbReference type="GO" id="GO:0005783">
    <property type="term" value="C:endoplasmic reticulum"/>
    <property type="evidence" value="ECO:0007669"/>
    <property type="project" value="TreeGrafter"/>
</dbReference>
<evidence type="ECO:0000256" key="4">
    <source>
        <dbReference type="SAM" id="MobiDB-lite"/>
    </source>
</evidence>
<evidence type="ECO:0000259" key="6">
    <source>
        <dbReference type="Pfam" id="PF02781"/>
    </source>
</evidence>
<feature type="domain" description="Glucosamine/galactosamine-6-phosphate isomerase" evidence="5">
    <location>
        <begin position="493"/>
        <end position="583"/>
    </location>
</feature>